<comment type="caution">
    <text evidence="2">The sequence shown here is derived from an EMBL/GenBank/DDBJ whole genome shotgun (WGS) entry which is preliminary data.</text>
</comment>
<evidence type="ECO:0000313" key="2">
    <source>
        <dbReference type="EMBL" id="MBB5363504.1"/>
    </source>
</evidence>
<dbReference type="Gene3D" id="3.40.630.30">
    <property type="match status" value="1"/>
</dbReference>
<proteinExistence type="predicted"/>
<dbReference type="RefSeq" id="WP_184132583.1">
    <property type="nucleotide sequence ID" value="NZ_JACHFL010000006.1"/>
</dbReference>
<dbReference type="InterPro" id="IPR016181">
    <property type="entry name" value="Acyl_CoA_acyltransferase"/>
</dbReference>
<evidence type="ECO:0000259" key="1">
    <source>
        <dbReference type="PROSITE" id="PS51186"/>
    </source>
</evidence>
<keyword evidence="3" id="KW-1185">Reference proteome</keyword>
<organism evidence="2 3">
    <name type="scientific">Deinococcus humi</name>
    <dbReference type="NCBI Taxonomy" id="662880"/>
    <lineage>
        <taxon>Bacteria</taxon>
        <taxon>Thermotogati</taxon>
        <taxon>Deinococcota</taxon>
        <taxon>Deinococci</taxon>
        <taxon>Deinococcales</taxon>
        <taxon>Deinococcaceae</taxon>
        <taxon>Deinococcus</taxon>
    </lineage>
</organism>
<dbReference type="AlphaFoldDB" id="A0A7W8JXK1"/>
<gene>
    <name evidence="2" type="ORF">HNQ08_002610</name>
</gene>
<sequence length="272" mass="28675">MTVPPALTPVLIERLERAVLRKGRDALLRAAALPDNPYAVTVTQRGDLLAYRVGTLPHLPWYNTMTGVSEATLPALDEVLALYAASGIPPSLSVWATHLSPVLGAALFDRGLTPRGVGITLYAVARTPGVVSVPGVTVRELAPGGEVEVFESVLLGGYGFTHPVQQALAVLENEGPGVRRFLALVDDQPAAVGTLTEHDGIAYLAGAASLPMMRGLGAQTALIRTRLATAAQSCELVTVTTAFASRSQQNLEKNGFRVAHLKTAWALRDSLG</sequence>
<dbReference type="EMBL" id="JACHFL010000006">
    <property type="protein sequence ID" value="MBB5363504.1"/>
    <property type="molecule type" value="Genomic_DNA"/>
</dbReference>
<evidence type="ECO:0000313" key="3">
    <source>
        <dbReference type="Proteomes" id="UP000552709"/>
    </source>
</evidence>
<dbReference type="PROSITE" id="PS51186">
    <property type="entry name" value="GNAT"/>
    <property type="match status" value="1"/>
</dbReference>
<protein>
    <recommendedName>
        <fullName evidence="1">N-acetyltransferase domain-containing protein</fullName>
    </recommendedName>
</protein>
<name>A0A7W8JXK1_9DEIO</name>
<dbReference type="Proteomes" id="UP000552709">
    <property type="component" value="Unassembled WGS sequence"/>
</dbReference>
<reference evidence="2 3" key="1">
    <citation type="submission" date="2020-08" db="EMBL/GenBank/DDBJ databases">
        <title>Genomic Encyclopedia of Type Strains, Phase IV (KMG-IV): sequencing the most valuable type-strain genomes for metagenomic binning, comparative biology and taxonomic classification.</title>
        <authorList>
            <person name="Goeker M."/>
        </authorList>
    </citation>
    <scope>NUCLEOTIDE SEQUENCE [LARGE SCALE GENOMIC DNA]</scope>
    <source>
        <strain evidence="2 3">DSM 27939</strain>
    </source>
</reference>
<accession>A0A7W8JXK1</accession>
<dbReference type="GO" id="GO:0016747">
    <property type="term" value="F:acyltransferase activity, transferring groups other than amino-acyl groups"/>
    <property type="evidence" value="ECO:0007669"/>
    <property type="project" value="InterPro"/>
</dbReference>
<dbReference type="SUPFAM" id="SSF55729">
    <property type="entry name" value="Acyl-CoA N-acyltransferases (Nat)"/>
    <property type="match status" value="1"/>
</dbReference>
<dbReference type="InterPro" id="IPR000182">
    <property type="entry name" value="GNAT_dom"/>
</dbReference>
<feature type="domain" description="N-acetyltransferase" evidence="1">
    <location>
        <begin position="136"/>
        <end position="272"/>
    </location>
</feature>